<keyword evidence="2" id="KW-1185">Reference proteome</keyword>
<name>A0AAN8XJK5_HALRR</name>
<evidence type="ECO:0000313" key="1">
    <source>
        <dbReference type="EMBL" id="KAK7085785.1"/>
    </source>
</evidence>
<dbReference type="EMBL" id="JAXCGZ010000586">
    <property type="protein sequence ID" value="KAK7085785.1"/>
    <property type="molecule type" value="Genomic_DNA"/>
</dbReference>
<gene>
    <name evidence="1" type="ORF">SK128_025771</name>
</gene>
<evidence type="ECO:0000313" key="2">
    <source>
        <dbReference type="Proteomes" id="UP001381693"/>
    </source>
</evidence>
<organism evidence="1 2">
    <name type="scientific">Halocaridina rubra</name>
    <name type="common">Hawaiian red shrimp</name>
    <dbReference type="NCBI Taxonomy" id="373956"/>
    <lineage>
        <taxon>Eukaryota</taxon>
        <taxon>Metazoa</taxon>
        <taxon>Ecdysozoa</taxon>
        <taxon>Arthropoda</taxon>
        <taxon>Crustacea</taxon>
        <taxon>Multicrustacea</taxon>
        <taxon>Malacostraca</taxon>
        <taxon>Eumalacostraca</taxon>
        <taxon>Eucarida</taxon>
        <taxon>Decapoda</taxon>
        <taxon>Pleocyemata</taxon>
        <taxon>Caridea</taxon>
        <taxon>Atyoidea</taxon>
        <taxon>Atyidae</taxon>
        <taxon>Halocaridina</taxon>
    </lineage>
</organism>
<accession>A0AAN8XJK5</accession>
<protein>
    <submittedName>
        <fullName evidence="1">Uncharacterized protein</fullName>
    </submittedName>
</protein>
<dbReference type="Proteomes" id="UP001381693">
    <property type="component" value="Unassembled WGS sequence"/>
</dbReference>
<sequence length="88" mass="9949">MTDTYLNHSSQLLGDKGLPRLPPITLLESSTRKEFVMLSMNGNLKRKLCFCGPYVMGFGANVLFKKILNDLFIILGVKPLNLMKRCPF</sequence>
<dbReference type="AlphaFoldDB" id="A0AAN8XJK5"/>
<proteinExistence type="predicted"/>
<comment type="caution">
    <text evidence="1">The sequence shown here is derived from an EMBL/GenBank/DDBJ whole genome shotgun (WGS) entry which is preliminary data.</text>
</comment>
<reference evidence="1 2" key="1">
    <citation type="submission" date="2023-11" db="EMBL/GenBank/DDBJ databases">
        <title>Halocaridina rubra genome assembly.</title>
        <authorList>
            <person name="Smith C."/>
        </authorList>
    </citation>
    <scope>NUCLEOTIDE SEQUENCE [LARGE SCALE GENOMIC DNA]</scope>
    <source>
        <strain evidence="1">EP-1</strain>
        <tissue evidence="1">Whole</tissue>
    </source>
</reference>